<dbReference type="SUPFAM" id="SSF160379">
    <property type="entry name" value="SP0830-like"/>
    <property type="match status" value="1"/>
</dbReference>
<keyword evidence="2" id="KW-1185">Reference proteome</keyword>
<reference evidence="1 2" key="1">
    <citation type="submission" date="2024-04" db="EMBL/GenBank/DDBJ databases">
        <title>Draft genome sequence of Pseudoxanthomonas putridarboris WD12.</title>
        <authorList>
            <person name="Oh J."/>
        </authorList>
    </citation>
    <scope>NUCLEOTIDE SEQUENCE [LARGE SCALE GENOMIC DNA]</scope>
    <source>
        <strain evidence="1 2">WD12</strain>
    </source>
</reference>
<dbReference type="PANTHER" id="PTHR36439:SF1">
    <property type="entry name" value="DUF1697 DOMAIN-CONTAINING PROTEIN"/>
    <property type="match status" value="1"/>
</dbReference>
<dbReference type="Gene3D" id="3.30.70.1280">
    <property type="entry name" value="SP0830-like domains"/>
    <property type="match status" value="1"/>
</dbReference>
<gene>
    <name evidence="1" type="ORF">AAD027_18030</name>
</gene>
<proteinExistence type="predicted"/>
<dbReference type="PANTHER" id="PTHR36439">
    <property type="entry name" value="BLL4334 PROTEIN"/>
    <property type="match status" value="1"/>
</dbReference>
<protein>
    <submittedName>
        <fullName evidence="1">DUF1697 domain-containing protein</fullName>
    </submittedName>
</protein>
<dbReference type="PIRSF" id="PIRSF008502">
    <property type="entry name" value="UCP008502"/>
    <property type="match status" value="1"/>
</dbReference>
<evidence type="ECO:0000313" key="2">
    <source>
        <dbReference type="Proteomes" id="UP001459204"/>
    </source>
</evidence>
<organism evidence="1 2">
    <name type="scientific">Pseudoxanthomonas putridarboris</name>
    <dbReference type="NCBI Taxonomy" id="752605"/>
    <lineage>
        <taxon>Bacteria</taxon>
        <taxon>Pseudomonadati</taxon>
        <taxon>Pseudomonadota</taxon>
        <taxon>Gammaproteobacteria</taxon>
        <taxon>Lysobacterales</taxon>
        <taxon>Lysobacteraceae</taxon>
        <taxon>Pseudoxanthomonas</taxon>
    </lineage>
</organism>
<accession>A0ABU9J5T7</accession>
<dbReference type="Pfam" id="PF08002">
    <property type="entry name" value="DUF1697"/>
    <property type="match status" value="1"/>
</dbReference>
<sequence length="173" mass="18493">MTIHVALLRAVNVGGTGKLPMAELKALCEACGFTRVRTYIASGNVVLASPGSAERVKAKLEAALARHAGKPIGVMVRTADELAQVLAAHPFPEAAPNRALVVFLDAPPPPDTLARVSHRTVEEIVLGRREIYVHYGEGMRDSRLRIPAAQAGTARNMNTVARLVEMAREAAAR</sequence>
<comment type="caution">
    <text evidence="1">The sequence shown here is derived from an EMBL/GenBank/DDBJ whole genome shotgun (WGS) entry which is preliminary data.</text>
</comment>
<dbReference type="EMBL" id="JBBWWT010000014">
    <property type="protein sequence ID" value="MEL1266254.1"/>
    <property type="molecule type" value="Genomic_DNA"/>
</dbReference>
<evidence type="ECO:0000313" key="1">
    <source>
        <dbReference type="EMBL" id="MEL1266254.1"/>
    </source>
</evidence>
<dbReference type="RefSeq" id="WP_341727427.1">
    <property type="nucleotide sequence ID" value="NZ_JBBWWT010000014.1"/>
</dbReference>
<dbReference type="Proteomes" id="UP001459204">
    <property type="component" value="Unassembled WGS sequence"/>
</dbReference>
<dbReference type="InterPro" id="IPR012545">
    <property type="entry name" value="DUF1697"/>
</dbReference>
<name>A0ABU9J5T7_9GAMM</name>